<evidence type="ECO:0000313" key="3">
    <source>
        <dbReference type="EMBL" id="VAW35695.1"/>
    </source>
</evidence>
<keyword evidence="1" id="KW-0677">Repeat</keyword>
<dbReference type="SUPFAM" id="SSF48452">
    <property type="entry name" value="TPR-like"/>
    <property type="match status" value="1"/>
</dbReference>
<dbReference type="Gene3D" id="1.25.40.10">
    <property type="entry name" value="Tetratricopeptide repeat domain"/>
    <property type="match status" value="1"/>
</dbReference>
<dbReference type="InterPro" id="IPR019734">
    <property type="entry name" value="TPR_rpt"/>
</dbReference>
<protein>
    <submittedName>
        <fullName evidence="3">Uncharacterized protein</fullName>
    </submittedName>
</protein>
<dbReference type="PANTHER" id="PTHR45586">
    <property type="entry name" value="TPR REPEAT-CONTAINING PROTEIN PA4667"/>
    <property type="match status" value="1"/>
</dbReference>
<sequence length="176" mass="19872">MRLKKEMENSSKDQTDDLMFEALFRKGTELLHRGKDSDAVPILEQAHALKPDHFDAALNLSGAYILTRKFKKAVALLEKLRTQASGNVMVWTNLGAAYLGNPILAHKEEQAQAIAAFEQALRLDPIAPNVAYNIGLIYRDLHEDEQAISWFERAVQANPNDRDARNLMSKLREVTE</sequence>
<evidence type="ECO:0000256" key="1">
    <source>
        <dbReference type="ARBA" id="ARBA00022737"/>
    </source>
</evidence>
<keyword evidence="2" id="KW-0802">TPR repeat</keyword>
<dbReference type="EMBL" id="UOEU01000599">
    <property type="protein sequence ID" value="VAW35695.1"/>
    <property type="molecule type" value="Genomic_DNA"/>
</dbReference>
<proteinExistence type="predicted"/>
<dbReference type="PROSITE" id="PS50005">
    <property type="entry name" value="TPR"/>
    <property type="match status" value="1"/>
</dbReference>
<dbReference type="PANTHER" id="PTHR45586:SF1">
    <property type="entry name" value="LIPOPOLYSACCHARIDE ASSEMBLY PROTEIN B"/>
    <property type="match status" value="1"/>
</dbReference>
<reference evidence="3" key="1">
    <citation type="submission" date="2018-06" db="EMBL/GenBank/DDBJ databases">
        <authorList>
            <person name="Zhirakovskaya E."/>
        </authorList>
    </citation>
    <scope>NUCLEOTIDE SEQUENCE</scope>
</reference>
<dbReference type="InterPro" id="IPR011990">
    <property type="entry name" value="TPR-like_helical_dom_sf"/>
</dbReference>
<dbReference type="Pfam" id="PF13432">
    <property type="entry name" value="TPR_16"/>
    <property type="match status" value="1"/>
</dbReference>
<evidence type="ECO:0000256" key="2">
    <source>
        <dbReference type="ARBA" id="ARBA00022803"/>
    </source>
</evidence>
<dbReference type="AlphaFoldDB" id="A0A3B0UWY9"/>
<dbReference type="InterPro" id="IPR051012">
    <property type="entry name" value="CellSynth/LPSAsmb/PSIAsmb"/>
</dbReference>
<organism evidence="3">
    <name type="scientific">hydrothermal vent metagenome</name>
    <dbReference type="NCBI Taxonomy" id="652676"/>
    <lineage>
        <taxon>unclassified sequences</taxon>
        <taxon>metagenomes</taxon>
        <taxon>ecological metagenomes</taxon>
    </lineage>
</organism>
<dbReference type="Pfam" id="PF14559">
    <property type="entry name" value="TPR_19"/>
    <property type="match status" value="1"/>
</dbReference>
<gene>
    <name evidence="3" type="ORF">MNBD_CHLOROFLEXI01-393</name>
</gene>
<accession>A0A3B0UWY9</accession>
<dbReference type="PROSITE" id="PS50293">
    <property type="entry name" value="TPR_REGION"/>
    <property type="match status" value="1"/>
</dbReference>
<dbReference type="SMART" id="SM00028">
    <property type="entry name" value="TPR"/>
    <property type="match status" value="4"/>
</dbReference>
<name>A0A3B0UWY9_9ZZZZ</name>